<feature type="repeat" description="ANK" evidence="1">
    <location>
        <begin position="200"/>
        <end position="224"/>
    </location>
</feature>
<dbReference type="PANTHER" id="PTHR24127">
    <property type="entry name" value="ANKYRIN REPEAT AND EF-HAND DOMAIN-CONTAINING PROTEIN 1"/>
    <property type="match status" value="1"/>
</dbReference>
<dbReference type="Pfam" id="PF12796">
    <property type="entry name" value="Ank_2"/>
    <property type="match status" value="1"/>
</dbReference>
<feature type="region of interest" description="Disordered" evidence="2">
    <location>
        <begin position="251"/>
        <end position="278"/>
    </location>
</feature>
<dbReference type="Proteomes" id="UP000242450">
    <property type="component" value="Chromosome 23"/>
</dbReference>
<protein>
    <submittedName>
        <fullName evidence="3">Uncharacterized protein</fullName>
    </submittedName>
</protein>
<dbReference type="OrthoDB" id="539213at2759"/>
<dbReference type="InterPro" id="IPR036770">
    <property type="entry name" value="Ankyrin_rpt-contain_sf"/>
</dbReference>
<dbReference type="InterPro" id="IPR002110">
    <property type="entry name" value="Ankyrin_rpt"/>
</dbReference>
<sequence>MALADKRLENLQIYKVLQCVRNKDKKQIEKLTRLGYPELINFTDPVNGNSALHLASVSNDIDMVSFLLSLGAHPDVQDKMGCTPTMRAAELGHELSMEILAKAKADMTIVDNEGKGILFYCILPTKRHYRCALIALEHGADVNNCTCEGKPIFLRACEEAHDVKDVCLTFLEKGANPNAINTVLKLLFAYNGDMGLIAMNGNTPLHYAAMGGFADCCKYIAQRGHAAMDVAKAYADSRIIALIKEKLDNLPKPAENQKPKGKPPPKAKTEGPEIKKEEETLSAMYTVPAIVEEKKMRKDNVVHLNSLITSGYTKKVDITFIPQRIWSPEATTAELIRMRELRRERFTYEVDFDDFMMPFQKHITERAQAMEASFKA</sequence>
<name>A0A212CBP7_CEREH</name>
<dbReference type="PROSITE" id="PS50297">
    <property type="entry name" value="ANK_REP_REGION"/>
    <property type="match status" value="2"/>
</dbReference>
<dbReference type="EMBL" id="MKHE01000023">
    <property type="protein sequence ID" value="OWK03416.1"/>
    <property type="molecule type" value="Genomic_DNA"/>
</dbReference>
<evidence type="ECO:0000256" key="2">
    <source>
        <dbReference type="SAM" id="MobiDB-lite"/>
    </source>
</evidence>
<dbReference type="SUPFAM" id="SSF48403">
    <property type="entry name" value="Ankyrin repeat"/>
    <property type="match status" value="1"/>
</dbReference>
<gene>
    <name evidence="3" type="ORF">Celaphus_00007409</name>
</gene>
<feature type="compositionally biased region" description="Basic and acidic residues" evidence="2">
    <location>
        <begin position="267"/>
        <end position="278"/>
    </location>
</feature>
<evidence type="ECO:0000313" key="3">
    <source>
        <dbReference type="EMBL" id="OWK03416.1"/>
    </source>
</evidence>
<dbReference type="InterPro" id="IPR052801">
    <property type="entry name" value="Ankyrin-EF-hand"/>
</dbReference>
<evidence type="ECO:0000256" key="1">
    <source>
        <dbReference type="PROSITE-ProRule" id="PRU00023"/>
    </source>
</evidence>
<dbReference type="SMART" id="SM00248">
    <property type="entry name" value="ANK"/>
    <property type="match status" value="5"/>
</dbReference>
<comment type="caution">
    <text evidence="3">The sequence shown here is derived from an EMBL/GenBank/DDBJ whole genome shotgun (WGS) entry which is preliminary data.</text>
</comment>
<dbReference type="AlphaFoldDB" id="A0A212CBP7"/>
<accession>A0A212CBP7</accession>
<dbReference type="Gene3D" id="1.25.40.20">
    <property type="entry name" value="Ankyrin repeat-containing domain"/>
    <property type="match status" value="2"/>
</dbReference>
<keyword evidence="1" id="KW-0040">ANK repeat</keyword>
<keyword evidence="4" id="KW-1185">Reference proteome</keyword>
<feature type="repeat" description="ANK" evidence="1">
    <location>
        <begin position="47"/>
        <end position="79"/>
    </location>
</feature>
<evidence type="ECO:0000313" key="4">
    <source>
        <dbReference type="Proteomes" id="UP000242450"/>
    </source>
</evidence>
<reference evidence="3 4" key="1">
    <citation type="journal article" date="2018" name="Mol. Genet. Genomics">
        <title>The red deer Cervus elaphus genome CerEla1.0: sequencing, annotating, genes, and chromosomes.</title>
        <authorList>
            <person name="Bana N.A."/>
            <person name="Nyiri A."/>
            <person name="Nagy J."/>
            <person name="Frank K."/>
            <person name="Nagy T."/>
            <person name="Steger V."/>
            <person name="Schiller M."/>
            <person name="Lakatos P."/>
            <person name="Sugar L."/>
            <person name="Horn P."/>
            <person name="Barta E."/>
            <person name="Orosz L."/>
        </authorList>
    </citation>
    <scope>NUCLEOTIDE SEQUENCE [LARGE SCALE GENOMIC DNA]</scope>
    <source>
        <strain evidence="3">Hungarian</strain>
    </source>
</reference>
<proteinExistence type="predicted"/>
<dbReference type="PROSITE" id="PS50088">
    <property type="entry name" value="ANK_REPEAT"/>
    <property type="match status" value="2"/>
</dbReference>
<dbReference type="Pfam" id="PF00023">
    <property type="entry name" value="Ank"/>
    <property type="match status" value="1"/>
</dbReference>
<dbReference type="PANTHER" id="PTHR24127:SF1">
    <property type="entry name" value="ANKYRIN REPEAT AND EF-HAND DOMAIN-CONTAINING PROTEIN 1"/>
    <property type="match status" value="1"/>
</dbReference>
<organism evidence="3 4">
    <name type="scientific">Cervus elaphus hippelaphus</name>
    <name type="common">European red deer</name>
    <dbReference type="NCBI Taxonomy" id="46360"/>
    <lineage>
        <taxon>Eukaryota</taxon>
        <taxon>Metazoa</taxon>
        <taxon>Chordata</taxon>
        <taxon>Craniata</taxon>
        <taxon>Vertebrata</taxon>
        <taxon>Euteleostomi</taxon>
        <taxon>Mammalia</taxon>
        <taxon>Eutheria</taxon>
        <taxon>Laurasiatheria</taxon>
        <taxon>Artiodactyla</taxon>
        <taxon>Ruminantia</taxon>
        <taxon>Pecora</taxon>
        <taxon>Cervidae</taxon>
        <taxon>Cervinae</taxon>
        <taxon>Cervus</taxon>
    </lineage>
</organism>